<organism evidence="1 2">
    <name type="scientific">Allacma fusca</name>
    <dbReference type="NCBI Taxonomy" id="39272"/>
    <lineage>
        <taxon>Eukaryota</taxon>
        <taxon>Metazoa</taxon>
        <taxon>Ecdysozoa</taxon>
        <taxon>Arthropoda</taxon>
        <taxon>Hexapoda</taxon>
        <taxon>Collembola</taxon>
        <taxon>Symphypleona</taxon>
        <taxon>Sminthuridae</taxon>
        <taxon>Allacma</taxon>
    </lineage>
</organism>
<feature type="non-terminal residue" evidence="1">
    <location>
        <position position="1"/>
    </location>
</feature>
<reference evidence="1" key="1">
    <citation type="submission" date="2021-06" db="EMBL/GenBank/DDBJ databases">
        <authorList>
            <person name="Hodson N. C."/>
            <person name="Mongue J. A."/>
            <person name="Jaron S. K."/>
        </authorList>
    </citation>
    <scope>NUCLEOTIDE SEQUENCE</scope>
</reference>
<dbReference type="Proteomes" id="UP000708208">
    <property type="component" value="Unassembled WGS sequence"/>
</dbReference>
<protein>
    <submittedName>
        <fullName evidence="1">Uncharacterized protein</fullName>
    </submittedName>
</protein>
<comment type="caution">
    <text evidence="1">The sequence shown here is derived from an EMBL/GenBank/DDBJ whole genome shotgun (WGS) entry which is preliminary data.</text>
</comment>
<gene>
    <name evidence="1" type="ORF">AFUS01_LOCUS9623</name>
</gene>
<name>A0A8J2JID0_9HEXA</name>
<evidence type="ECO:0000313" key="2">
    <source>
        <dbReference type="Proteomes" id="UP000708208"/>
    </source>
</evidence>
<evidence type="ECO:0000313" key="1">
    <source>
        <dbReference type="EMBL" id="CAG7720341.1"/>
    </source>
</evidence>
<proteinExistence type="predicted"/>
<sequence>ITPSDTLAKRPWIRPRLCGGKRCNSSDEVCVRQQIGTNSTSRIQFRRTCIKSSDLPQNVTGPCSRVLCLDGFTCILPRRKFYSNLRFAMCKVVPVLRKPVNGTRRI</sequence>
<dbReference type="EMBL" id="CAJVCH010069827">
    <property type="protein sequence ID" value="CAG7720341.1"/>
    <property type="molecule type" value="Genomic_DNA"/>
</dbReference>
<keyword evidence="2" id="KW-1185">Reference proteome</keyword>
<accession>A0A8J2JID0</accession>
<dbReference type="AlphaFoldDB" id="A0A8J2JID0"/>